<gene>
    <name evidence="8 10" type="primary">pal</name>
    <name evidence="10" type="ORF">DBW71_02355</name>
</gene>
<reference evidence="10 11" key="1">
    <citation type="journal article" date="2018" name="Microbiome">
        <title>Fine metagenomic profile of the Mediterranean stratified and mixed water columns revealed by assembly and recruitment.</title>
        <authorList>
            <person name="Haro-Moreno J.M."/>
            <person name="Lopez-Perez M."/>
            <person name="De La Torre J.R."/>
            <person name="Picazo A."/>
            <person name="Camacho A."/>
            <person name="Rodriguez-Valera F."/>
        </authorList>
    </citation>
    <scope>NUCLEOTIDE SEQUENCE [LARGE SCALE GENOMIC DNA]</scope>
    <source>
        <strain evidence="10">MED-G57</strain>
    </source>
</reference>
<dbReference type="Gene3D" id="3.30.1330.60">
    <property type="entry name" value="OmpA-like domain"/>
    <property type="match status" value="1"/>
</dbReference>
<comment type="subunit">
    <text evidence="8">The Tol-Pal system is composed of five core proteins: the inner membrane proteins TolA, TolQ and TolR, the periplasmic protein TolB and the outer membrane protein Pal. They form a network linking the inner and outer membranes and the peptidoglycan layer.</text>
</comment>
<dbReference type="InterPro" id="IPR006690">
    <property type="entry name" value="OMPA-like_CS"/>
</dbReference>
<evidence type="ECO:0000256" key="2">
    <source>
        <dbReference type="ARBA" id="ARBA00022729"/>
    </source>
</evidence>
<proteinExistence type="inferred from homology"/>
<dbReference type="PROSITE" id="PS51123">
    <property type="entry name" value="OMPA_2"/>
    <property type="match status" value="1"/>
</dbReference>
<dbReference type="PROSITE" id="PS51257">
    <property type="entry name" value="PROKAR_LIPOPROTEIN"/>
    <property type="match status" value="1"/>
</dbReference>
<accession>A0A368DQ12</accession>
<keyword evidence="3 8" id="KW-0472">Membrane</keyword>
<dbReference type="GO" id="GO:0009279">
    <property type="term" value="C:cell outer membrane"/>
    <property type="evidence" value="ECO:0007669"/>
    <property type="project" value="UniProtKB-SubCell"/>
</dbReference>
<evidence type="ECO:0000259" key="9">
    <source>
        <dbReference type="PROSITE" id="PS51123"/>
    </source>
</evidence>
<evidence type="ECO:0000256" key="5">
    <source>
        <dbReference type="ARBA" id="ARBA00023237"/>
    </source>
</evidence>
<keyword evidence="7 8" id="KW-0131">Cell cycle</keyword>
<dbReference type="PANTHER" id="PTHR30329">
    <property type="entry name" value="STATOR ELEMENT OF FLAGELLAR MOTOR COMPLEX"/>
    <property type="match status" value="1"/>
</dbReference>
<feature type="domain" description="OmpA-like" evidence="9">
    <location>
        <begin position="54"/>
        <end position="169"/>
    </location>
</feature>
<comment type="similarity">
    <text evidence="8">Belongs to the Pal lipoprotein family.</text>
</comment>
<dbReference type="HAMAP" id="MF_02204">
    <property type="entry name" value="Pal"/>
    <property type="match status" value="1"/>
</dbReference>
<dbReference type="Proteomes" id="UP000253570">
    <property type="component" value="Unassembled WGS sequence"/>
</dbReference>
<comment type="subcellular location">
    <subcellularLocation>
        <location evidence="8">Cell outer membrane</location>
        <topology evidence="8">Lipid-anchor</topology>
    </subcellularLocation>
</comment>
<evidence type="ECO:0000256" key="3">
    <source>
        <dbReference type="ARBA" id="ARBA00023136"/>
    </source>
</evidence>
<dbReference type="InterPro" id="IPR050330">
    <property type="entry name" value="Bact_OuterMem_StrucFunc"/>
</dbReference>
<dbReference type="InterPro" id="IPR006664">
    <property type="entry name" value="OMP_bac"/>
</dbReference>
<dbReference type="InterPro" id="IPR039001">
    <property type="entry name" value="Pal"/>
</dbReference>
<evidence type="ECO:0000256" key="8">
    <source>
        <dbReference type="HAMAP-Rule" id="MF_02204"/>
    </source>
</evidence>
<keyword evidence="4 8" id="KW-0564">Palmitate</keyword>
<evidence type="ECO:0000256" key="4">
    <source>
        <dbReference type="ARBA" id="ARBA00023139"/>
    </source>
</evidence>
<organism evidence="10 11">
    <name type="scientific">PS1 clade bacterium</name>
    <dbReference type="NCBI Taxonomy" id="2175152"/>
    <lineage>
        <taxon>Bacteria</taxon>
        <taxon>Pseudomonadati</taxon>
        <taxon>Pseudomonadota</taxon>
        <taxon>Alphaproteobacteria</taxon>
        <taxon>PS1 clade</taxon>
    </lineage>
</organism>
<dbReference type="PRINTS" id="PR01021">
    <property type="entry name" value="OMPADOMAIN"/>
</dbReference>
<name>A0A368DQ12_9PROT</name>
<evidence type="ECO:0000256" key="6">
    <source>
        <dbReference type="ARBA" id="ARBA00023288"/>
    </source>
</evidence>
<dbReference type="InterPro" id="IPR036737">
    <property type="entry name" value="OmpA-like_sf"/>
</dbReference>
<dbReference type="PANTHER" id="PTHR30329:SF21">
    <property type="entry name" value="LIPOPROTEIN YIAD-RELATED"/>
    <property type="match status" value="1"/>
</dbReference>
<evidence type="ECO:0000256" key="1">
    <source>
        <dbReference type="ARBA" id="ARBA00022618"/>
    </source>
</evidence>
<evidence type="ECO:0000313" key="10">
    <source>
        <dbReference type="EMBL" id="RCL73932.1"/>
    </source>
</evidence>
<keyword evidence="2 8" id="KW-0732">Signal</keyword>
<comment type="caution">
    <text evidence="10">The sequence shown here is derived from an EMBL/GenBank/DDBJ whole genome shotgun (WGS) entry which is preliminary data.</text>
</comment>
<dbReference type="NCBIfam" id="TIGR02802">
    <property type="entry name" value="Pal_lipo"/>
    <property type="match status" value="1"/>
</dbReference>
<keyword evidence="5 8" id="KW-0998">Cell outer membrane</keyword>
<keyword evidence="6 8" id="KW-0449">Lipoprotein</keyword>
<protein>
    <recommendedName>
        <fullName evidence="8">Peptidoglycan-associated lipoprotein</fullName>
        <shortName evidence="8">PAL</shortName>
    </recommendedName>
</protein>
<sequence>MVYKKVLNFSITFLLIFILTGCGSSRQKVEQFLFGGGTDNEADIISNTIPGSSQDFTVNVGDRVFFATNSTSLDDDAKSILERQAAWLELYPDIQIIVEGHADERGTREYNLALSAKRAQVALSYLESLGVQGDRIDTISYGKERPVAACSSEACWSQNRRAASLVVTD</sequence>
<dbReference type="InterPro" id="IPR006665">
    <property type="entry name" value="OmpA-like"/>
</dbReference>
<dbReference type="PRINTS" id="PR01023">
    <property type="entry name" value="NAFLGMOTY"/>
</dbReference>
<evidence type="ECO:0000313" key="11">
    <source>
        <dbReference type="Proteomes" id="UP000253570"/>
    </source>
</evidence>
<dbReference type="EMBL" id="QOQD01000004">
    <property type="protein sequence ID" value="RCL73932.1"/>
    <property type="molecule type" value="Genomic_DNA"/>
</dbReference>
<dbReference type="CDD" id="cd07185">
    <property type="entry name" value="OmpA_C-like"/>
    <property type="match status" value="1"/>
</dbReference>
<dbReference type="PROSITE" id="PS01068">
    <property type="entry name" value="OMPA_1"/>
    <property type="match status" value="1"/>
</dbReference>
<dbReference type="AlphaFoldDB" id="A0A368DQ12"/>
<dbReference type="Pfam" id="PF00691">
    <property type="entry name" value="OmpA"/>
    <property type="match status" value="1"/>
</dbReference>
<dbReference type="SUPFAM" id="SSF103088">
    <property type="entry name" value="OmpA-like"/>
    <property type="match status" value="1"/>
</dbReference>
<evidence type="ECO:0000256" key="7">
    <source>
        <dbReference type="ARBA" id="ARBA00023306"/>
    </source>
</evidence>
<keyword evidence="1 8" id="KW-0132">Cell division</keyword>
<dbReference type="GO" id="GO:0051301">
    <property type="term" value="P:cell division"/>
    <property type="evidence" value="ECO:0007669"/>
    <property type="project" value="UniProtKB-UniRule"/>
</dbReference>
<comment type="function">
    <text evidence="8">Part of the Tol-Pal system, which plays a role in outer membrane invagination during cell division and is important for maintaining outer membrane integrity.</text>
</comment>
<dbReference type="InterPro" id="IPR014169">
    <property type="entry name" value="Pal_lipo_C"/>
</dbReference>